<name>A0A9N9H2Q1_9GLOM</name>
<sequence>MVISGGNTTPMLTVMRRIDLFCKAVAPVAVGFLALAVYNSTPELALPRESNQAGGPLPETENASFRDYTRHKIFLASLSLALLYLTVLSFGGVMISYLKLVNYPEYLLGIMRAVAAGMGILATYLMPILSRRIGIVRTGLWSLWSEVLALIPVVLAIALAGTLSKGTTSALLFGGMALIIVSNPQLFIIPAAISFAAVAIAAIIYSFFVFKEHGHLFHKEKLKDIPSKSSKKISTFFLDLTNRNKKETAQIEEVPDIPLETIASTSSEPVAGEITQNLGETFRQIPVEEEIIEEEITASVQQDDYSR</sequence>
<organism evidence="8 9">
    <name type="scientific">Paraglomus brasilianum</name>
    <dbReference type="NCBI Taxonomy" id="144538"/>
    <lineage>
        <taxon>Eukaryota</taxon>
        <taxon>Fungi</taxon>
        <taxon>Fungi incertae sedis</taxon>
        <taxon>Mucoromycota</taxon>
        <taxon>Glomeromycotina</taxon>
        <taxon>Glomeromycetes</taxon>
        <taxon>Paraglomerales</taxon>
        <taxon>Paraglomeraceae</taxon>
        <taxon>Paraglomus</taxon>
    </lineage>
</organism>
<proteinExistence type="inferred from homology"/>
<dbReference type="EMBL" id="CAJVPI010002976">
    <property type="protein sequence ID" value="CAG8652310.1"/>
    <property type="molecule type" value="Genomic_DNA"/>
</dbReference>
<comment type="function">
    <text evidence="7">May be involved in iron transport and iron homeostasis.</text>
</comment>
<dbReference type="InterPro" id="IPR009716">
    <property type="entry name" value="Ferroportin-1"/>
</dbReference>
<feature type="transmembrane region" description="Helical" evidence="7">
    <location>
        <begin position="147"/>
        <end position="180"/>
    </location>
</feature>
<comment type="caution">
    <text evidence="8">The sequence shown here is derived from an EMBL/GenBank/DDBJ whole genome shotgun (WGS) entry which is preliminary data.</text>
</comment>
<evidence type="ECO:0000256" key="1">
    <source>
        <dbReference type="ARBA" id="ARBA00004141"/>
    </source>
</evidence>
<reference evidence="8" key="1">
    <citation type="submission" date="2021-06" db="EMBL/GenBank/DDBJ databases">
        <authorList>
            <person name="Kallberg Y."/>
            <person name="Tangrot J."/>
            <person name="Rosling A."/>
        </authorList>
    </citation>
    <scope>NUCLEOTIDE SEQUENCE</scope>
    <source>
        <strain evidence="8">BR232B</strain>
    </source>
</reference>
<dbReference type="AlphaFoldDB" id="A0A9N9H2Q1"/>
<dbReference type="GO" id="GO:0016020">
    <property type="term" value="C:membrane"/>
    <property type="evidence" value="ECO:0007669"/>
    <property type="project" value="UniProtKB-SubCell"/>
</dbReference>
<evidence type="ECO:0000256" key="7">
    <source>
        <dbReference type="RuleBase" id="RU365065"/>
    </source>
</evidence>
<keyword evidence="9" id="KW-1185">Reference proteome</keyword>
<dbReference type="InterPro" id="IPR036259">
    <property type="entry name" value="MFS_trans_sf"/>
</dbReference>
<keyword evidence="5 7" id="KW-1133">Transmembrane helix</keyword>
<keyword evidence="4 7" id="KW-0812">Transmembrane</keyword>
<feature type="transmembrane region" description="Helical" evidence="7">
    <location>
        <begin position="186"/>
        <end position="210"/>
    </location>
</feature>
<dbReference type="GO" id="GO:0005381">
    <property type="term" value="F:iron ion transmembrane transporter activity"/>
    <property type="evidence" value="ECO:0007669"/>
    <property type="project" value="UniProtKB-UniRule"/>
</dbReference>
<keyword evidence="6 7" id="KW-0472">Membrane</keyword>
<evidence type="ECO:0000313" key="8">
    <source>
        <dbReference type="EMBL" id="CAG8652310.1"/>
    </source>
</evidence>
<dbReference type="PANTHER" id="PTHR11660">
    <property type="entry name" value="SOLUTE CARRIER FAMILY 40 MEMBER"/>
    <property type="match status" value="1"/>
</dbReference>
<evidence type="ECO:0000256" key="3">
    <source>
        <dbReference type="ARBA" id="ARBA00022448"/>
    </source>
</evidence>
<feature type="transmembrane region" description="Helical" evidence="7">
    <location>
        <begin position="73"/>
        <end position="100"/>
    </location>
</feature>
<dbReference type="SUPFAM" id="SSF103473">
    <property type="entry name" value="MFS general substrate transporter"/>
    <property type="match status" value="1"/>
</dbReference>
<comment type="caution">
    <text evidence="7">Lacks conserved residue(s) required for the propagation of feature annotation.</text>
</comment>
<evidence type="ECO:0000256" key="6">
    <source>
        <dbReference type="ARBA" id="ARBA00023136"/>
    </source>
</evidence>
<feature type="transmembrane region" description="Helical" evidence="7">
    <location>
        <begin position="106"/>
        <end position="126"/>
    </location>
</feature>
<keyword evidence="7" id="KW-0406">Ion transport</keyword>
<dbReference type="Proteomes" id="UP000789739">
    <property type="component" value="Unassembled WGS sequence"/>
</dbReference>
<protein>
    <recommendedName>
        <fullName evidence="7">Solute carrier family 40 member</fullName>
    </recommendedName>
</protein>
<evidence type="ECO:0000313" key="9">
    <source>
        <dbReference type="Proteomes" id="UP000789739"/>
    </source>
</evidence>
<keyword evidence="3 7" id="KW-0813">Transport</keyword>
<comment type="similarity">
    <text evidence="2 7">Belongs to the ferroportin (FP) (TC 2.A.100) family. SLC40A subfamily.</text>
</comment>
<accession>A0A9N9H2Q1</accession>
<comment type="subcellular location">
    <subcellularLocation>
        <location evidence="1 7">Membrane</location>
        <topology evidence="1 7">Multi-pass membrane protein</topology>
    </subcellularLocation>
</comment>
<evidence type="ECO:0000256" key="2">
    <source>
        <dbReference type="ARBA" id="ARBA00006279"/>
    </source>
</evidence>
<evidence type="ECO:0000256" key="4">
    <source>
        <dbReference type="ARBA" id="ARBA00022692"/>
    </source>
</evidence>
<evidence type="ECO:0000256" key="5">
    <source>
        <dbReference type="ARBA" id="ARBA00022989"/>
    </source>
</evidence>
<gene>
    <name evidence="8" type="ORF">PBRASI_LOCUS10328</name>
</gene>
<dbReference type="PANTHER" id="PTHR11660:SF57">
    <property type="entry name" value="SOLUTE CARRIER FAMILY 40 MEMBER"/>
    <property type="match status" value="1"/>
</dbReference>
<dbReference type="OrthoDB" id="648861at2759"/>
<dbReference type="Pfam" id="PF06963">
    <property type="entry name" value="FPN1"/>
    <property type="match status" value="1"/>
</dbReference>